<dbReference type="CDD" id="cd19756">
    <property type="entry name" value="Bbox2"/>
    <property type="match status" value="1"/>
</dbReference>
<evidence type="ECO:0000313" key="8">
    <source>
        <dbReference type="Proteomes" id="UP001176940"/>
    </source>
</evidence>
<evidence type="ECO:0000256" key="1">
    <source>
        <dbReference type="ARBA" id="ARBA00022723"/>
    </source>
</evidence>
<dbReference type="Gene3D" id="3.30.40.10">
    <property type="entry name" value="Zinc/RING finger domain, C3HC4 (zinc finger)"/>
    <property type="match status" value="1"/>
</dbReference>
<dbReference type="SUPFAM" id="SSF57845">
    <property type="entry name" value="B-box zinc-binding domain"/>
    <property type="match status" value="1"/>
</dbReference>
<dbReference type="SMART" id="SM00184">
    <property type="entry name" value="RING"/>
    <property type="match status" value="1"/>
</dbReference>
<dbReference type="InterPro" id="IPR017907">
    <property type="entry name" value="Znf_RING_CS"/>
</dbReference>
<dbReference type="Pfam" id="PF13445">
    <property type="entry name" value="zf-RING_UBOX"/>
    <property type="match status" value="1"/>
</dbReference>
<feature type="domain" description="B box-type" evidence="6">
    <location>
        <begin position="102"/>
        <end position="147"/>
    </location>
</feature>
<dbReference type="PANTHER" id="PTHR24103">
    <property type="entry name" value="E3 UBIQUITIN-PROTEIN LIGASE TRIM"/>
    <property type="match status" value="1"/>
</dbReference>
<dbReference type="PROSITE" id="PS50119">
    <property type="entry name" value="ZF_BBOX"/>
    <property type="match status" value="1"/>
</dbReference>
<dbReference type="InterPro" id="IPR000315">
    <property type="entry name" value="Znf_B-box"/>
</dbReference>
<sequence>MEASLTCAVCLGVFREPVTLPRCSHNFCKSCVLDCATPQESTVVQPRSDKYVTVTCPLCRKVSGLLGGLTTLPVNTTLAEIVRLLPQNGRVRESETADCGSSGRRPCAEHPENKLELFCKVCEEACCGKCVSLRHQGIFHNVNLMDMVFQEEKLLFFNSLKSLREIHERLGKEISEDENDTESILKAHEDAVMASFDEVQKALDFKKNQLLDLIKQQQATCKKRDEVRKVTKAHHKTTVESLVKDCESIVDNSDPSSFLKVACGLNKRMKSNLELMEFCADHREDVWRFEPQCVDVQAVLDAVTTLKITSGSKDGKKQNGKFSFKSISRTWNPGMAANEKYCPVQDQELIYLQGQFQKLSIRYVCITKMPEYQHLCYEELRLKHYEPSVVVVQEGEATASERPNLFVSSDCIYKFSMPVINPVKTTRLKRQDGFDRNHADSIKKHVLKEKSTKADHERMETNYCVSAAPALRKEMSLMFPEIGTIKKSGRFEKPSKKLKSVACVESVASTSAMADNSANTVSSVGNAEESMSVISSSSDEFYDASCNIDQDVAEPCEQSSNRNSAGTEES</sequence>
<name>A0ABN9MEX0_9NEOB</name>
<gene>
    <name evidence="7" type="ORF">RIMI_LOCUS20125726</name>
</gene>
<dbReference type="EMBL" id="CAUEEQ010066291">
    <property type="protein sequence ID" value="CAJ0965305.1"/>
    <property type="molecule type" value="Genomic_DNA"/>
</dbReference>
<evidence type="ECO:0000259" key="5">
    <source>
        <dbReference type="PROSITE" id="PS50089"/>
    </source>
</evidence>
<keyword evidence="1" id="KW-0479">Metal-binding</keyword>
<proteinExistence type="predicted"/>
<protein>
    <submittedName>
        <fullName evidence="7">Uncharacterized protein</fullName>
    </submittedName>
</protein>
<dbReference type="InterPro" id="IPR050143">
    <property type="entry name" value="TRIM/RBCC"/>
</dbReference>
<dbReference type="SUPFAM" id="SSF57850">
    <property type="entry name" value="RING/U-box"/>
    <property type="match status" value="1"/>
</dbReference>
<comment type="caution">
    <text evidence="7">The sequence shown here is derived from an EMBL/GenBank/DDBJ whole genome shotgun (WGS) entry which is preliminary data.</text>
</comment>
<dbReference type="InterPro" id="IPR001841">
    <property type="entry name" value="Znf_RING"/>
</dbReference>
<dbReference type="Gene3D" id="3.30.160.60">
    <property type="entry name" value="Classic Zinc Finger"/>
    <property type="match status" value="1"/>
</dbReference>
<evidence type="ECO:0000256" key="3">
    <source>
        <dbReference type="ARBA" id="ARBA00022833"/>
    </source>
</evidence>
<dbReference type="InterPro" id="IPR013083">
    <property type="entry name" value="Znf_RING/FYVE/PHD"/>
</dbReference>
<keyword evidence="8" id="KW-1185">Reference proteome</keyword>
<dbReference type="Gene3D" id="1.10.10.2360">
    <property type="match status" value="1"/>
</dbReference>
<dbReference type="Proteomes" id="UP001176940">
    <property type="component" value="Unassembled WGS sequence"/>
</dbReference>
<dbReference type="Pfam" id="PF00643">
    <property type="entry name" value="zf-B_box"/>
    <property type="match status" value="1"/>
</dbReference>
<dbReference type="InterPro" id="IPR027370">
    <property type="entry name" value="Znf-RING_euk"/>
</dbReference>
<keyword evidence="2 4" id="KW-0863">Zinc-finger</keyword>
<feature type="domain" description="RING-type" evidence="5">
    <location>
        <begin position="7"/>
        <end position="60"/>
    </location>
</feature>
<reference evidence="7" key="1">
    <citation type="submission" date="2023-07" db="EMBL/GenBank/DDBJ databases">
        <authorList>
            <person name="Stuckert A."/>
        </authorList>
    </citation>
    <scope>NUCLEOTIDE SEQUENCE</scope>
</reference>
<evidence type="ECO:0000256" key="4">
    <source>
        <dbReference type="PROSITE-ProRule" id="PRU00024"/>
    </source>
</evidence>
<accession>A0ABN9MEX0</accession>
<dbReference type="PROSITE" id="PS50089">
    <property type="entry name" value="ZF_RING_2"/>
    <property type="match status" value="1"/>
</dbReference>
<keyword evidence="3" id="KW-0862">Zinc</keyword>
<evidence type="ECO:0000313" key="7">
    <source>
        <dbReference type="EMBL" id="CAJ0965305.1"/>
    </source>
</evidence>
<evidence type="ECO:0000256" key="2">
    <source>
        <dbReference type="ARBA" id="ARBA00022771"/>
    </source>
</evidence>
<organism evidence="7 8">
    <name type="scientific">Ranitomeya imitator</name>
    <name type="common">mimic poison frog</name>
    <dbReference type="NCBI Taxonomy" id="111125"/>
    <lineage>
        <taxon>Eukaryota</taxon>
        <taxon>Metazoa</taxon>
        <taxon>Chordata</taxon>
        <taxon>Craniata</taxon>
        <taxon>Vertebrata</taxon>
        <taxon>Euteleostomi</taxon>
        <taxon>Amphibia</taxon>
        <taxon>Batrachia</taxon>
        <taxon>Anura</taxon>
        <taxon>Neobatrachia</taxon>
        <taxon>Hyloidea</taxon>
        <taxon>Dendrobatidae</taxon>
        <taxon>Dendrobatinae</taxon>
        <taxon>Ranitomeya</taxon>
    </lineage>
</organism>
<dbReference type="PROSITE" id="PS00518">
    <property type="entry name" value="ZF_RING_1"/>
    <property type="match status" value="1"/>
</dbReference>
<evidence type="ECO:0000259" key="6">
    <source>
        <dbReference type="PROSITE" id="PS50119"/>
    </source>
</evidence>